<dbReference type="EMBL" id="JACJVQ010000011">
    <property type="protein sequence ID" value="MBB6635173.1"/>
    <property type="molecule type" value="Genomic_DNA"/>
</dbReference>
<dbReference type="InterPro" id="IPR014347">
    <property type="entry name" value="Tautomerase/MIF_sf"/>
</dbReference>
<protein>
    <submittedName>
        <fullName evidence="2">DUF1904 family protein</fullName>
    </submittedName>
</protein>
<dbReference type="AlphaFoldDB" id="A0A841SS30"/>
<keyword evidence="3" id="KW-1185">Reference proteome</keyword>
<evidence type="ECO:0000313" key="3">
    <source>
        <dbReference type="Proteomes" id="UP000535838"/>
    </source>
</evidence>
<dbReference type="InterPro" id="IPR015017">
    <property type="entry name" value="DUF1904"/>
</dbReference>
<organism evidence="2 3">
    <name type="scientific">Cohnella thailandensis</name>
    <dbReference type="NCBI Taxonomy" id="557557"/>
    <lineage>
        <taxon>Bacteria</taxon>
        <taxon>Bacillati</taxon>
        <taxon>Bacillota</taxon>
        <taxon>Bacilli</taxon>
        <taxon>Bacillales</taxon>
        <taxon>Paenibacillaceae</taxon>
        <taxon>Cohnella</taxon>
    </lineage>
</organism>
<evidence type="ECO:0000256" key="1">
    <source>
        <dbReference type="SAM" id="MobiDB-lite"/>
    </source>
</evidence>
<gene>
    <name evidence="2" type="ORF">H7B67_13715</name>
</gene>
<accession>A0A841SS30</accession>
<proteinExistence type="predicted"/>
<dbReference type="SUPFAM" id="SSF55331">
    <property type="entry name" value="Tautomerase/MIF"/>
    <property type="match status" value="1"/>
</dbReference>
<dbReference type="RefSeq" id="WP_185120409.1">
    <property type="nucleotide sequence ID" value="NZ_JACJVQ010000011.1"/>
</dbReference>
<evidence type="ECO:0000313" key="2">
    <source>
        <dbReference type="EMBL" id="MBB6635173.1"/>
    </source>
</evidence>
<comment type="caution">
    <text evidence="2">The sequence shown here is derived from an EMBL/GenBank/DDBJ whole genome shotgun (WGS) entry which is preliminary data.</text>
</comment>
<feature type="region of interest" description="Disordered" evidence="1">
    <location>
        <begin position="139"/>
        <end position="163"/>
    </location>
</feature>
<name>A0A841SS30_9BACL</name>
<reference evidence="2 3" key="1">
    <citation type="submission" date="2020-08" db="EMBL/GenBank/DDBJ databases">
        <title>Cohnella phylogeny.</title>
        <authorList>
            <person name="Dunlap C."/>
        </authorList>
    </citation>
    <scope>NUCLEOTIDE SEQUENCE [LARGE SCALE GENOMIC DNA]</scope>
    <source>
        <strain evidence="2 3">DSM 25241</strain>
    </source>
</reference>
<dbReference type="Gene3D" id="3.30.429.10">
    <property type="entry name" value="Macrophage Migration Inhibitory Factor"/>
    <property type="match status" value="1"/>
</dbReference>
<dbReference type="Pfam" id="PF08921">
    <property type="entry name" value="DUF1904"/>
    <property type="match status" value="1"/>
</dbReference>
<dbReference type="Proteomes" id="UP000535838">
    <property type="component" value="Unassembled WGS sequence"/>
</dbReference>
<sequence length="163" mass="18410">MPHLWIRGIGPEQVKAVSRELVAELAAICECPPDNIMLECLMTTAVFDGEIVPSYPFVEVTWFDRGLEAQDRFALAVDRYLRVGCGLAELEVAFRTYEKRNYYANGESFSPSGTDRLPEPYEEELTKLRSANRKLTEDLSKARRALQSSSGGMSTKLREALRE</sequence>